<keyword evidence="1" id="KW-0472">Membrane</keyword>
<dbReference type="AlphaFoldDB" id="A0A0G1V1D6"/>
<comment type="caution">
    <text evidence="2">The sequence shown here is derived from an EMBL/GenBank/DDBJ whole genome shotgun (WGS) entry which is preliminary data.</text>
</comment>
<evidence type="ECO:0000313" key="2">
    <source>
        <dbReference type="EMBL" id="KKW00135.1"/>
    </source>
</evidence>
<evidence type="ECO:0000313" key="3">
    <source>
        <dbReference type="Proteomes" id="UP000034637"/>
    </source>
</evidence>
<protein>
    <submittedName>
        <fullName evidence="2">Uncharacterized protein</fullName>
    </submittedName>
</protein>
<reference evidence="2 3" key="1">
    <citation type="journal article" date="2015" name="Nature">
        <title>rRNA introns, odd ribosomes, and small enigmatic genomes across a large radiation of phyla.</title>
        <authorList>
            <person name="Brown C.T."/>
            <person name="Hug L.A."/>
            <person name="Thomas B.C."/>
            <person name="Sharon I."/>
            <person name="Castelle C.J."/>
            <person name="Singh A."/>
            <person name="Wilkins M.J."/>
            <person name="Williams K.H."/>
            <person name="Banfield J.F."/>
        </authorList>
    </citation>
    <scope>NUCLEOTIDE SEQUENCE [LARGE SCALE GENOMIC DNA]</scope>
</reference>
<dbReference type="Proteomes" id="UP000034637">
    <property type="component" value="Unassembled WGS sequence"/>
</dbReference>
<name>A0A0G1V1D6_9BACT</name>
<feature type="transmembrane region" description="Helical" evidence="1">
    <location>
        <begin position="37"/>
        <end position="57"/>
    </location>
</feature>
<dbReference type="EMBL" id="LCPP01000015">
    <property type="protein sequence ID" value="KKW00135.1"/>
    <property type="molecule type" value="Genomic_DNA"/>
</dbReference>
<feature type="transmembrane region" description="Helical" evidence="1">
    <location>
        <begin position="7"/>
        <end position="31"/>
    </location>
</feature>
<keyword evidence="1" id="KW-0812">Transmembrane</keyword>
<accession>A0A0G1V1D6</accession>
<proteinExistence type="predicted"/>
<keyword evidence="1" id="KW-1133">Transmembrane helix</keyword>
<sequence>MSGGTEMFFVMLALPALFGLTLVGEGIYQMAHYDRGWFNVGLGGVFLVVVAFGYFFLRGVV</sequence>
<evidence type="ECO:0000256" key="1">
    <source>
        <dbReference type="SAM" id="Phobius"/>
    </source>
</evidence>
<organism evidence="2 3">
    <name type="scientific">Candidatus Amesbacteria bacterium GW2011_GWA1_48_9</name>
    <dbReference type="NCBI Taxonomy" id="1618355"/>
    <lineage>
        <taxon>Bacteria</taxon>
        <taxon>Candidatus Amesiibacteriota</taxon>
    </lineage>
</organism>
<gene>
    <name evidence="2" type="ORF">UY33_C0015G0022</name>
</gene>